<feature type="compositionally biased region" description="Polar residues" evidence="3">
    <location>
        <begin position="148"/>
        <end position="163"/>
    </location>
</feature>
<dbReference type="Pfam" id="PF00172">
    <property type="entry name" value="Zn_clus"/>
    <property type="match status" value="1"/>
</dbReference>
<dbReference type="SUPFAM" id="SSF57701">
    <property type="entry name" value="Zn2/Cys6 DNA-binding domain"/>
    <property type="match status" value="1"/>
</dbReference>
<feature type="region of interest" description="Disordered" evidence="3">
    <location>
        <begin position="148"/>
        <end position="178"/>
    </location>
</feature>
<protein>
    <recommendedName>
        <fullName evidence="4">Zn(2)-C6 fungal-type domain-containing protein</fullName>
    </recommendedName>
</protein>
<evidence type="ECO:0000313" key="6">
    <source>
        <dbReference type="Proteomes" id="UP000019384"/>
    </source>
</evidence>
<dbReference type="Pfam" id="PF11951">
    <property type="entry name" value="Fungal_trans_2"/>
    <property type="match status" value="1"/>
</dbReference>
<dbReference type="CDD" id="cd00067">
    <property type="entry name" value="GAL4"/>
    <property type="match status" value="1"/>
</dbReference>
<dbReference type="CDD" id="cd12148">
    <property type="entry name" value="fungal_TF_MHR"/>
    <property type="match status" value="1"/>
</dbReference>
<reference evidence="5" key="1">
    <citation type="submission" date="2013-12" db="EMBL/GenBank/DDBJ databases">
        <authorList>
            <person name="Genoscope - CEA"/>
        </authorList>
    </citation>
    <scope>NUCLEOTIDE SEQUENCE</scope>
    <source>
        <strain evidence="5">CBS 1993</strain>
    </source>
</reference>
<evidence type="ECO:0000256" key="2">
    <source>
        <dbReference type="ARBA" id="ARBA00023242"/>
    </source>
</evidence>
<sequence>MTTARPRRVKTGCLTCRRKHRKCDEVKKPDTDGNPRCNYCTLNGLGCSWPGFVDNSALMRGTGRHNLKTRKGISDSDENKPEKRARRVDHANGAALLDRNNGTILDHQDLPQDVLANPVLSPLPELFTGPHYSLSQLPALALENHSSPGMQFNGFSDASSSESPPHGLPGPSEGLGHVSRSLRSELKPQAPSHIDPFPEYHTVLRCSTEPANIPDYDCFLTMDRPNDYDLPDTLREFMYLNAISSQGPRSPALTLPSDIPTEEVFEEYFKSTSSEPEPQLAPEQEMVLLKNYVELLGGGLDMFDVDMTFVRTIPTLTKDCEALRYAVLALSARHMETTVTNFPKHLTLQLYEASLRHLVPGYNRTTTSSVIAACVILCVFQMMSSSPKTWRRHLEGCLMLFRSYNIHGFGSPLERGIFWTFIRMDICSAVIGEQHPLVPLQEWLPPGTPLEDATALFISETKGKTLGMHANHMVFLTSWVLHLVLGDKEGLEFQKSWLETWRKLKEWVRTLPKAMKPVFEHEDAKYPFPRVFFSNPHAISSHQMFHMASIIMLQNKPRTTKLLDLNRLSSIPDHPDQSYDDKFFSTSLSWHAKRICGIAITNCDYGAYCNSIQPLYVAGRIMTSKVEHGILLGALRRVETFTGWSTSWRGKDLIEYWNGEC</sequence>
<proteinExistence type="predicted"/>
<feature type="compositionally biased region" description="Basic and acidic residues" evidence="3">
    <location>
        <begin position="72"/>
        <end position="82"/>
    </location>
</feature>
<feature type="region of interest" description="Disordered" evidence="3">
    <location>
        <begin position="63"/>
        <end position="88"/>
    </location>
</feature>
<dbReference type="PANTHER" id="PTHR37534:SF24">
    <property type="entry name" value="MISCELLANEOUS ZN(II)2CYS6 TRANSCRIPTION FACTOR (EUROFUNG)-RELATED"/>
    <property type="match status" value="1"/>
</dbReference>
<dbReference type="InterPro" id="IPR036864">
    <property type="entry name" value="Zn2-C6_fun-type_DNA-bd_sf"/>
</dbReference>
<dbReference type="OrthoDB" id="415590at2759"/>
<dbReference type="GO" id="GO:0000981">
    <property type="term" value="F:DNA-binding transcription factor activity, RNA polymerase II-specific"/>
    <property type="evidence" value="ECO:0007669"/>
    <property type="project" value="InterPro"/>
</dbReference>
<dbReference type="Gene3D" id="4.10.240.10">
    <property type="entry name" value="Zn(2)-C6 fungal-type DNA-binding domain"/>
    <property type="match status" value="1"/>
</dbReference>
<dbReference type="HOGENOM" id="CLU_008719_5_1_1"/>
<dbReference type="AlphaFoldDB" id="W6MSL2"/>
<dbReference type="STRING" id="1382522.W6MSL2"/>
<dbReference type="PROSITE" id="PS50048">
    <property type="entry name" value="ZN2_CY6_FUNGAL_2"/>
    <property type="match status" value="1"/>
</dbReference>
<dbReference type="RefSeq" id="XP_022461779.1">
    <property type="nucleotide sequence ID" value="XM_022602507.1"/>
</dbReference>
<keyword evidence="2" id="KW-0539">Nucleus</keyword>
<comment type="subcellular location">
    <subcellularLocation>
        <location evidence="1">Nucleus</location>
    </subcellularLocation>
</comment>
<evidence type="ECO:0000256" key="1">
    <source>
        <dbReference type="ARBA" id="ARBA00004123"/>
    </source>
</evidence>
<gene>
    <name evidence="5" type="ORF">KUCA_T00005789001</name>
</gene>
<feature type="domain" description="Zn(2)-C6 fungal-type" evidence="4">
    <location>
        <begin position="12"/>
        <end position="49"/>
    </location>
</feature>
<organism evidence="5 6">
    <name type="scientific">Kuraishia capsulata CBS 1993</name>
    <dbReference type="NCBI Taxonomy" id="1382522"/>
    <lineage>
        <taxon>Eukaryota</taxon>
        <taxon>Fungi</taxon>
        <taxon>Dikarya</taxon>
        <taxon>Ascomycota</taxon>
        <taxon>Saccharomycotina</taxon>
        <taxon>Pichiomycetes</taxon>
        <taxon>Pichiales</taxon>
        <taxon>Pichiaceae</taxon>
        <taxon>Kuraishia</taxon>
    </lineage>
</organism>
<dbReference type="InterPro" id="IPR021858">
    <property type="entry name" value="Fun_TF"/>
</dbReference>
<keyword evidence="6" id="KW-1185">Reference proteome</keyword>
<dbReference type="EMBL" id="HG793131">
    <property type="protein sequence ID" value="CDK29796.1"/>
    <property type="molecule type" value="Genomic_DNA"/>
</dbReference>
<dbReference type="GO" id="GO:0005634">
    <property type="term" value="C:nucleus"/>
    <property type="evidence" value="ECO:0007669"/>
    <property type="project" value="UniProtKB-SubCell"/>
</dbReference>
<evidence type="ECO:0000259" key="4">
    <source>
        <dbReference type="PROSITE" id="PS50048"/>
    </source>
</evidence>
<dbReference type="Proteomes" id="UP000019384">
    <property type="component" value="Unassembled WGS sequence"/>
</dbReference>
<name>W6MSL2_9ASCO</name>
<dbReference type="GeneID" id="34523167"/>
<accession>W6MSL2</accession>
<dbReference type="GO" id="GO:0008270">
    <property type="term" value="F:zinc ion binding"/>
    <property type="evidence" value="ECO:0007669"/>
    <property type="project" value="InterPro"/>
</dbReference>
<reference evidence="5" key="2">
    <citation type="submission" date="2014-02" db="EMBL/GenBank/DDBJ databases">
        <title>Complete DNA sequence of /Kuraishia capsulata/ illustrates novel genomic features among budding yeasts (/Saccharomycotina/).</title>
        <authorList>
            <person name="Morales L."/>
            <person name="Noel B."/>
            <person name="Porcel B."/>
            <person name="Marcet-Houben M."/>
            <person name="Hullo M-F."/>
            <person name="Sacerdot C."/>
            <person name="Tekaia F."/>
            <person name="Leh-Louis V."/>
            <person name="Despons L."/>
            <person name="Khanna V."/>
            <person name="Aury J-M."/>
            <person name="Barbe V."/>
            <person name="Couloux A."/>
            <person name="Labadie K."/>
            <person name="Pelletier E."/>
            <person name="Souciet J-L."/>
            <person name="Boekhout T."/>
            <person name="Gabaldon T."/>
            <person name="Wincker P."/>
            <person name="Dujon B."/>
        </authorList>
    </citation>
    <scope>NUCLEOTIDE SEQUENCE</scope>
    <source>
        <strain evidence="5">CBS 1993</strain>
    </source>
</reference>
<dbReference type="PANTHER" id="PTHR37534">
    <property type="entry name" value="TRANSCRIPTIONAL ACTIVATOR PROTEIN UGA3"/>
    <property type="match status" value="1"/>
</dbReference>
<evidence type="ECO:0000256" key="3">
    <source>
        <dbReference type="SAM" id="MobiDB-lite"/>
    </source>
</evidence>
<dbReference type="InterPro" id="IPR001138">
    <property type="entry name" value="Zn2Cys6_DnaBD"/>
</dbReference>
<evidence type="ECO:0000313" key="5">
    <source>
        <dbReference type="EMBL" id="CDK29796.1"/>
    </source>
</evidence>
<dbReference type="GO" id="GO:0000976">
    <property type="term" value="F:transcription cis-regulatory region binding"/>
    <property type="evidence" value="ECO:0007669"/>
    <property type="project" value="TreeGrafter"/>
</dbReference>
<dbReference type="SMART" id="SM00066">
    <property type="entry name" value="GAL4"/>
    <property type="match status" value="1"/>
</dbReference>
<dbReference type="GO" id="GO:0045944">
    <property type="term" value="P:positive regulation of transcription by RNA polymerase II"/>
    <property type="evidence" value="ECO:0007669"/>
    <property type="project" value="TreeGrafter"/>
</dbReference>